<evidence type="ECO:0000313" key="4">
    <source>
        <dbReference type="Proteomes" id="UP001151760"/>
    </source>
</evidence>
<name>A0ABQ5D4F3_9ASTR</name>
<reference evidence="3" key="2">
    <citation type="submission" date="2022-01" db="EMBL/GenBank/DDBJ databases">
        <authorList>
            <person name="Yamashiro T."/>
            <person name="Shiraishi A."/>
            <person name="Satake H."/>
            <person name="Nakayama K."/>
        </authorList>
    </citation>
    <scope>NUCLEOTIDE SEQUENCE</scope>
</reference>
<comment type="caution">
    <text evidence="3">The sequence shown here is derived from an EMBL/GenBank/DDBJ whole genome shotgun (WGS) entry which is preliminary data.</text>
</comment>
<dbReference type="Pfam" id="PF07727">
    <property type="entry name" value="RVT_2"/>
    <property type="match status" value="1"/>
</dbReference>
<evidence type="ECO:0000313" key="3">
    <source>
        <dbReference type="EMBL" id="GJT31979.1"/>
    </source>
</evidence>
<dbReference type="InterPro" id="IPR013103">
    <property type="entry name" value="RVT_2"/>
</dbReference>
<dbReference type="PRINTS" id="PR01217">
    <property type="entry name" value="PRICHEXTENSN"/>
</dbReference>
<feature type="region of interest" description="Disordered" evidence="1">
    <location>
        <begin position="103"/>
        <end position="213"/>
    </location>
</feature>
<evidence type="ECO:0000256" key="1">
    <source>
        <dbReference type="SAM" id="MobiDB-lite"/>
    </source>
</evidence>
<sequence>MDVKSAFLYGTIDEEVYVSQPPGFVDPDHPTKVYKVVKALYGLHQAPRAWYATLSTFLEKHVYKRGTIDKTFPCVLSIEALMKSIFSNDSMGKLTFFLGRTSSQAEQGRNPSISRPSPPPITAPTPPPIPTPTPPPIPTPTTPIPTPTPPHIPTPTPPTIPTPTPPPILSPTPPPDTEPTPLEHIYEEQSPVHHHFSPPQEPAAQVQMPRDELPFHEKVKKLEGFMKRRNLVLTDSEEEEPEVQGRKSQDDPLDSTCSRTGYLSLKPKQKSIDKGMIYKRRKETKGKKVLRSPTSSQDKGKREGKAPMISEETPKKSKEQILQRGN</sequence>
<gene>
    <name evidence="3" type="ORF">Tco_0922398</name>
</gene>
<reference evidence="3" key="1">
    <citation type="journal article" date="2022" name="Int. J. Mol. Sci.">
        <title>Draft Genome of Tanacetum Coccineum: Genomic Comparison of Closely Related Tanacetum-Family Plants.</title>
        <authorList>
            <person name="Yamashiro T."/>
            <person name="Shiraishi A."/>
            <person name="Nakayama K."/>
            <person name="Satake H."/>
        </authorList>
    </citation>
    <scope>NUCLEOTIDE SEQUENCE</scope>
</reference>
<feature type="domain" description="Reverse transcriptase Ty1/copia-type" evidence="2">
    <location>
        <begin position="1"/>
        <end position="70"/>
    </location>
</feature>
<feature type="compositionally biased region" description="Pro residues" evidence="1">
    <location>
        <begin position="116"/>
        <end position="178"/>
    </location>
</feature>
<dbReference type="Proteomes" id="UP001151760">
    <property type="component" value="Unassembled WGS sequence"/>
</dbReference>
<protein>
    <submittedName>
        <fullName evidence="3">Ribonuclease H-like domain-containing protein</fullName>
    </submittedName>
</protein>
<proteinExistence type="predicted"/>
<feature type="compositionally biased region" description="Basic and acidic residues" evidence="1">
    <location>
        <begin position="312"/>
        <end position="326"/>
    </location>
</feature>
<feature type="region of interest" description="Disordered" evidence="1">
    <location>
        <begin position="227"/>
        <end position="326"/>
    </location>
</feature>
<feature type="compositionally biased region" description="Basic residues" evidence="1">
    <location>
        <begin position="277"/>
        <end position="290"/>
    </location>
</feature>
<dbReference type="EMBL" id="BQNB010014753">
    <property type="protein sequence ID" value="GJT31979.1"/>
    <property type="molecule type" value="Genomic_DNA"/>
</dbReference>
<keyword evidence="4" id="KW-1185">Reference proteome</keyword>
<organism evidence="3 4">
    <name type="scientific">Tanacetum coccineum</name>
    <dbReference type="NCBI Taxonomy" id="301880"/>
    <lineage>
        <taxon>Eukaryota</taxon>
        <taxon>Viridiplantae</taxon>
        <taxon>Streptophyta</taxon>
        <taxon>Embryophyta</taxon>
        <taxon>Tracheophyta</taxon>
        <taxon>Spermatophyta</taxon>
        <taxon>Magnoliopsida</taxon>
        <taxon>eudicotyledons</taxon>
        <taxon>Gunneridae</taxon>
        <taxon>Pentapetalae</taxon>
        <taxon>asterids</taxon>
        <taxon>campanulids</taxon>
        <taxon>Asterales</taxon>
        <taxon>Asteraceae</taxon>
        <taxon>Asteroideae</taxon>
        <taxon>Anthemideae</taxon>
        <taxon>Anthemidinae</taxon>
        <taxon>Tanacetum</taxon>
    </lineage>
</organism>
<evidence type="ECO:0000259" key="2">
    <source>
        <dbReference type="Pfam" id="PF07727"/>
    </source>
</evidence>
<accession>A0ABQ5D4F3</accession>